<accession>A0AA47EH38</accession>
<organism evidence="2 3">
    <name type="scientific">Clostridium estertheticum</name>
    <dbReference type="NCBI Taxonomy" id="238834"/>
    <lineage>
        <taxon>Bacteria</taxon>
        <taxon>Bacillati</taxon>
        <taxon>Bacillota</taxon>
        <taxon>Clostridia</taxon>
        <taxon>Eubacteriales</taxon>
        <taxon>Clostridiaceae</taxon>
        <taxon>Clostridium</taxon>
    </lineage>
</organism>
<proteinExistence type="predicted"/>
<keyword evidence="1" id="KW-0472">Membrane</keyword>
<sequence>MFLLVITFYIIIIFLETVPLLKEKNRGKTILYFTLIIFSMIISILLSLGIQLPSPSNMIKNIVVSIFGKSN</sequence>
<dbReference type="RefSeq" id="WP_216120072.1">
    <property type="nucleotide sequence ID" value="NZ_CP086239.1"/>
</dbReference>
<dbReference type="Proteomes" id="UP001164733">
    <property type="component" value="Chromosome"/>
</dbReference>
<keyword evidence="1" id="KW-1133">Transmembrane helix</keyword>
<evidence type="ECO:0000256" key="1">
    <source>
        <dbReference type="SAM" id="Phobius"/>
    </source>
</evidence>
<keyword evidence="1" id="KW-0812">Transmembrane</keyword>
<feature type="transmembrane region" description="Helical" evidence="1">
    <location>
        <begin position="29"/>
        <end position="50"/>
    </location>
</feature>
<reference evidence="2" key="1">
    <citation type="submission" date="2021-11" db="EMBL/GenBank/DDBJ databases">
        <title>Clostridia strains as spoilage organisms.</title>
        <authorList>
            <person name="Wambui J."/>
            <person name="Stevens M.J.A."/>
            <person name="Stephan R."/>
        </authorList>
    </citation>
    <scope>NUCLEOTIDE SEQUENCE</scope>
    <source>
        <strain evidence="2">CF009</strain>
    </source>
</reference>
<name>A0AA47EH38_9CLOT</name>
<evidence type="ECO:0000313" key="3">
    <source>
        <dbReference type="Proteomes" id="UP001164733"/>
    </source>
</evidence>
<dbReference type="EMBL" id="CP086239">
    <property type="protein sequence ID" value="WAG58533.1"/>
    <property type="molecule type" value="Genomic_DNA"/>
</dbReference>
<protein>
    <submittedName>
        <fullName evidence="2">Uncharacterized protein</fullName>
    </submittedName>
</protein>
<feature type="transmembrane region" description="Helical" evidence="1">
    <location>
        <begin position="6"/>
        <end position="22"/>
    </location>
</feature>
<dbReference type="AlphaFoldDB" id="A0AA47EH38"/>
<gene>
    <name evidence="2" type="ORF">LL038_12755</name>
</gene>
<evidence type="ECO:0000313" key="2">
    <source>
        <dbReference type="EMBL" id="WAG58533.1"/>
    </source>
</evidence>